<dbReference type="InterPro" id="IPR016181">
    <property type="entry name" value="Acyl_CoA_acyltransferase"/>
</dbReference>
<dbReference type="CDD" id="cd04301">
    <property type="entry name" value="NAT_SF"/>
    <property type="match status" value="1"/>
</dbReference>
<keyword evidence="5" id="KW-1185">Reference proteome</keyword>
<dbReference type="InterPro" id="IPR050769">
    <property type="entry name" value="NAT_camello-type"/>
</dbReference>
<protein>
    <submittedName>
        <fullName evidence="4">GNAT family N-acetyltransferase</fullName>
        <ecNumber evidence="4">2.3.-.-</ecNumber>
    </submittedName>
</protein>
<dbReference type="PANTHER" id="PTHR13947">
    <property type="entry name" value="GNAT FAMILY N-ACETYLTRANSFERASE"/>
    <property type="match status" value="1"/>
</dbReference>
<organism evidence="4 5">
    <name type="scientific">Pseudonocardia benzenivorans</name>
    <dbReference type="NCBI Taxonomy" id="228005"/>
    <lineage>
        <taxon>Bacteria</taxon>
        <taxon>Bacillati</taxon>
        <taxon>Actinomycetota</taxon>
        <taxon>Actinomycetes</taxon>
        <taxon>Pseudonocardiales</taxon>
        <taxon>Pseudonocardiaceae</taxon>
        <taxon>Pseudonocardia</taxon>
    </lineage>
</organism>
<feature type="region of interest" description="Disordered" evidence="2">
    <location>
        <begin position="161"/>
        <end position="188"/>
    </location>
</feature>
<evidence type="ECO:0000313" key="4">
    <source>
        <dbReference type="EMBL" id="MFD1233847.1"/>
    </source>
</evidence>
<keyword evidence="1 4" id="KW-0808">Transferase</keyword>
<evidence type="ECO:0000256" key="1">
    <source>
        <dbReference type="ARBA" id="ARBA00022679"/>
    </source>
</evidence>
<dbReference type="Gene3D" id="3.40.630.30">
    <property type="match status" value="1"/>
</dbReference>
<dbReference type="SUPFAM" id="SSF55729">
    <property type="entry name" value="Acyl-CoA N-acyltransferases (Nat)"/>
    <property type="match status" value="1"/>
</dbReference>
<keyword evidence="4" id="KW-0012">Acyltransferase</keyword>
<dbReference type="Pfam" id="PF00583">
    <property type="entry name" value="Acetyltransf_1"/>
    <property type="match status" value="1"/>
</dbReference>
<dbReference type="GO" id="GO:0016746">
    <property type="term" value="F:acyltransferase activity"/>
    <property type="evidence" value="ECO:0007669"/>
    <property type="project" value="UniProtKB-KW"/>
</dbReference>
<sequence>MGIEVRDARADDDAALARIDVLTWTSAGSPAPPPAPGTPFFSDRTRPDDVLVAEVDGAVAGYVALGDTLPIPAHRHVREIRGLAVDPGLGRRGVGRALVLAAVDRAARAGAVKVGLRVLGPNTGARRLYARCGFGIEGVLRGEFRIDGVLVDDVLMATFPGGEPPRPAARSAAPPGQRPESSSWERADRLDETRRRLRTLEALAAALRRPADVAAAVTAAPDRPTAAAALQELLGVAADEAHAVLQMQWGRLTGDTLPRIEEDVRELRADLRDLGDDR</sequence>
<accession>A0ABW3VEX3</accession>
<feature type="compositionally biased region" description="Low complexity" evidence="2">
    <location>
        <begin position="168"/>
        <end position="179"/>
    </location>
</feature>
<name>A0ABW3VEX3_9PSEU</name>
<dbReference type="InterPro" id="IPR000182">
    <property type="entry name" value="GNAT_dom"/>
</dbReference>
<dbReference type="EMBL" id="JBHTMB010000088">
    <property type="protein sequence ID" value="MFD1233847.1"/>
    <property type="molecule type" value="Genomic_DNA"/>
</dbReference>
<dbReference type="Gene3D" id="1.10.268.10">
    <property type="entry name" value="Topoisomerase, domain 3"/>
    <property type="match status" value="1"/>
</dbReference>
<dbReference type="Proteomes" id="UP001597182">
    <property type="component" value="Unassembled WGS sequence"/>
</dbReference>
<dbReference type="EC" id="2.3.-.-" evidence="4"/>
<evidence type="ECO:0000256" key="2">
    <source>
        <dbReference type="SAM" id="MobiDB-lite"/>
    </source>
</evidence>
<dbReference type="InterPro" id="IPR013757">
    <property type="entry name" value="Topo_IIA_A_a_sf"/>
</dbReference>
<gene>
    <name evidence="4" type="ORF">ACFQ34_11185</name>
</gene>
<evidence type="ECO:0000259" key="3">
    <source>
        <dbReference type="PROSITE" id="PS51186"/>
    </source>
</evidence>
<proteinExistence type="predicted"/>
<feature type="domain" description="N-acetyltransferase" evidence="3">
    <location>
        <begin position="3"/>
        <end position="161"/>
    </location>
</feature>
<dbReference type="RefSeq" id="WP_013673117.1">
    <property type="nucleotide sequence ID" value="NZ_BAABKS010000013.1"/>
</dbReference>
<evidence type="ECO:0000313" key="5">
    <source>
        <dbReference type="Proteomes" id="UP001597182"/>
    </source>
</evidence>
<dbReference type="PROSITE" id="PS51186">
    <property type="entry name" value="GNAT"/>
    <property type="match status" value="1"/>
</dbReference>
<reference evidence="5" key="1">
    <citation type="journal article" date="2019" name="Int. J. Syst. Evol. Microbiol.">
        <title>The Global Catalogue of Microorganisms (GCM) 10K type strain sequencing project: providing services to taxonomists for standard genome sequencing and annotation.</title>
        <authorList>
            <consortium name="The Broad Institute Genomics Platform"/>
            <consortium name="The Broad Institute Genome Sequencing Center for Infectious Disease"/>
            <person name="Wu L."/>
            <person name="Ma J."/>
        </authorList>
    </citation>
    <scope>NUCLEOTIDE SEQUENCE [LARGE SCALE GENOMIC DNA]</scope>
    <source>
        <strain evidence="5">CCUG 49018</strain>
    </source>
</reference>
<dbReference type="PANTHER" id="PTHR13947:SF37">
    <property type="entry name" value="LD18367P"/>
    <property type="match status" value="1"/>
</dbReference>
<comment type="caution">
    <text evidence="4">The sequence shown here is derived from an EMBL/GenBank/DDBJ whole genome shotgun (WGS) entry which is preliminary data.</text>
</comment>